<accession>A0A975IW99</accession>
<evidence type="ECO:0000313" key="2">
    <source>
        <dbReference type="Proteomes" id="UP000676409"/>
    </source>
</evidence>
<gene>
    <name evidence="1" type="ORF">KCG34_24615</name>
</gene>
<evidence type="ECO:0008006" key="3">
    <source>
        <dbReference type="Google" id="ProtNLM"/>
    </source>
</evidence>
<evidence type="ECO:0000313" key="1">
    <source>
        <dbReference type="EMBL" id="QUD88171.1"/>
    </source>
</evidence>
<dbReference type="RefSeq" id="WP_211938222.1">
    <property type="nucleotide sequence ID" value="NZ_CP073078.1"/>
</dbReference>
<sequence>MPLDTPLPHAADHRAWTPDQTDLWRRIKTHSFEAPEQADDLTRRLAREKDWSLEFARGAVEEYRRFAFLCGIADAPMTPSAEVDEVWHLHLLFTRDYWGVWCAEALGAPLHHDPSRGGAQQAAYFLARYAATLAAYERWFGPPPETYWPGARERFRRRPRYRGLDADRAFTLPRFWSLRFWRNIHRR</sequence>
<protein>
    <recommendedName>
        <fullName evidence="3">Glycine-rich domain-containing protein-like</fullName>
    </recommendedName>
</protein>
<dbReference type="KEGG" id="caul:KCG34_24615"/>
<proteinExistence type="predicted"/>
<dbReference type="EMBL" id="CP073078">
    <property type="protein sequence ID" value="QUD88171.1"/>
    <property type="molecule type" value="Genomic_DNA"/>
</dbReference>
<keyword evidence="2" id="KW-1185">Reference proteome</keyword>
<dbReference type="AlphaFoldDB" id="A0A975IW99"/>
<name>A0A975IW99_9CAUL</name>
<reference evidence="1" key="1">
    <citation type="submission" date="2021-04" db="EMBL/GenBank/DDBJ databases">
        <title>The complete genome sequence of Caulobacter sp. S6.</title>
        <authorList>
            <person name="Tang Y."/>
            <person name="Ouyang W."/>
            <person name="Liu Q."/>
            <person name="Huang B."/>
            <person name="Guo Z."/>
            <person name="Lei P."/>
        </authorList>
    </citation>
    <scope>NUCLEOTIDE SEQUENCE</scope>
    <source>
        <strain evidence="1">S6</strain>
    </source>
</reference>
<organism evidence="1 2">
    <name type="scientific">Phenylobacterium montanum</name>
    <dbReference type="NCBI Taxonomy" id="2823693"/>
    <lineage>
        <taxon>Bacteria</taxon>
        <taxon>Pseudomonadati</taxon>
        <taxon>Pseudomonadota</taxon>
        <taxon>Alphaproteobacteria</taxon>
        <taxon>Caulobacterales</taxon>
        <taxon>Caulobacteraceae</taxon>
        <taxon>Phenylobacterium</taxon>
    </lineage>
</organism>
<dbReference type="Proteomes" id="UP000676409">
    <property type="component" value="Chromosome"/>
</dbReference>